<dbReference type="CDD" id="cd00063">
    <property type="entry name" value="FN3"/>
    <property type="match status" value="3"/>
</dbReference>
<dbReference type="PROSITE" id="PS50853">
    <property type="entry name" value="FN3"/>
    <property type="match status" value="3"/>
</dbReference>
<dbReference type="Pfam" id="PF13927">
    <property type="entry name" value="Ig_3"/>
    <property type="match status" value="1"/>
</dbReference>
<evidence type="ECO:0000313" key="4">
    <source>
        <dbReference type="Proteomes" id="UP001174909"/>
    </source>
</evidence>
<dbReference type="PANTHER" id="PTHR46957:SF3">
    <property type="entry name" value="CYTOKINE RECEPTOR"/>
    <property type="match status" value="1"/>
</dbReference>
<dbReference type="GO" id="GO:0016020">
    <property type="term" value="C:membrane"/>
    <property type="evidence" value="ECO:0007669"/>
    <property type="project" value="UniProtKB-SubCell"/>
</dbReference>
<protein>
    <submittedName>
        <fullName evidence="3">Neogenin</fullName>
    </submittedName>
</protein>
<name>A0AA35XKX8_GEOBA</name>
<dbReference type="InterPro" id="IPR036116">
    <property type="entry name" value="FN3_sf"/>
</dbReference>
<dbReference type="Gene3D" id="2.60.40.10">
    <property type="entry name" value="Immunoglobulins"/>
    <property type="match status" value="4"/>
</dbReference>
<proteinExistence type="predicted"/>
<dbReference type="SMART" id="SM00060">
    <property type="entry name" value="FN3"/>
    <property type="match status" value="3"/>
</dbReference>
<comment type="caution">
    <text evidence="3">The sequence shown here is derived from an EMBL/GenBank/DDBJ whole genome shotgun (WGS) entry which is preliminary data.</text>
</comment>
<dbReference type="InterPro" id="IPR007110">
    <property type="entry name" value="Ig-like_dom"/>
</dbReference>
<dbReference type="Pfam" id="PF00041">
    <property type="entry name" value="fn3"/>
    <property type="match status" value="3"/>
</dbReference>
<dbReference type="PROSITE" id="PS50835">
    <property type="entry name" value="IG_LIKE"/>
    <property type="match status" value="1"/>
</dbReference>
<dbReference type="SUPFAM" id="SSF48726">
    <property type="entry name" value="Immunoglobulin"/>
    <property type="match status" value="1"/>
</dbReference>
<evidence type="ECO:0000259" key="1">
    <source>
        <dbReference type="PROSITE" id="PS50835"/>
    </source>
</evidence>
<keyword evidence="4" id="KW-1185">Reference proteome</keyword>
<dbReference type="EMBL" id="CASHTH010004232">
    <property type="protein sequence ID" value="CAI8054972.1"/>
    <property type="molecule type" value="Genomic_DNA"/>
</dbReference>
<dbReference type="InterPro" id="IPR013783">
    <property type="entry name" value="Ig-like_fold"/>
</dbReference>
<gene>
    <name evidence="3" type="ORF">GBAR_LOCUS29996</name>
</gene>
<feature type="non-terminal residue" evidence="3">
    <location>
        <position position="1"/>
    </location>
</feature>
<dbReference type="AlphaFoldDB" id="A0AA35XKX8"/>
<organism evidence="3 4">
    <name type="scientific">Geodia barretti</name>
    <name type="common">Barrett's horny sponge</name>
    <dbReference type="NCBI Taxonomy" id="519541"/>
    <lineage>
        <taxon>Eukaryota</taxon>
        <taxon>Metazoa</taxon>
        <taxon>Porifera</taxon>
        <taxon>Demospongiae</taxon>
        <taxon>Heteroscleromorpha</taxon>
        <taxon>Tetractinellida</taxon>
        <taxon>Astrophorina</taxon>
        <taxon>Geodiidae</taxon>
        <taxon>Geodia</taxon>
    </lineage>
</organism>
<evidence type="ECO:0000259" key="2">
    <source>
        <dbReference type="PROSITE" id="PS50853"/>
    </source>
</evidence>
<feature type="domain" description="Ig-like" evidence="1">
    <location>
        <begin position="28"/>
        <end position="136"/>
    </location>
</feature>
<dbReference type="SUPFAM" id="SSF49265">
    <property type="entry name" value="Fibronectin type III"/>
    <property type="match status" value="2"/>
</dbReference>
<dbReference type="CDD" id="cd00096">
    <property type="entry name" value="Ig"/>
    <property type="match status" value="1"/>
</dbReference>
<dbReference type="InterPro" id="IPR036179">
    <property type="entry name" value="Ig-like_dom_sf"/>
</dbReference>
<feature type="domain" description="Fibronectin type-III" evidence="2">
    <location>
        <begin position="224"/>
        <end position="319"/>
    </location>
</feature>
<dbReference type="InterPro" id="IPR050713">
    <property type="entry name" value="RTP_Phos/Ushers"/>
</dbReference>
<dbReference type="PRINTS" id="PR00014">
    <property type="entry name" value="FNTYPEIII"/>
</dbReference>
<reference evidence="3" key="1">
    <citation type="submission" date="2023-03" db="EMBL/GenBank/DDBJ databases">
        <authorList>
            <person name="Steffen K."/>
            <person name="Cardenas P."/>
        </authorList>
    </citation>
    <scope>NUCLEOTIDE SEQUENCE</scope>
</reference>
<feature type="domain" description="Fibronectin type-III" evidence="2">
    <location>
        <begin position="324"/>
        <end position="386"/>
    </location>
</feature>
<feature type="domain" description="Fibronectin type-III" evidence="2">
    <location>
        <begin position="138"/>
        <end position="220"/>
    </location>
</feature>
<evidence type="ECO:0000313" key="3">
    <source>
        <dbReference type="EMBL" id="CAI8054972.1"/>
    </source>
</evidence>
<dbReference type="Proteomes" id="UP001174909">
    <property type="component" value="Unassembled WGS sequence"/>
</dbReference>
<dbReference type="InterPro" id="IPR003961">
    <property type="entry name" value="FN3_dom"/>
</dbReference>
<sequence>MFEKPQRVELRRANSANSPTGIYRCEIPTIEVHDENDTVRATVYVGLYTNEGGGISISGGVTFDPDQLTLTCISTGGPATTVTWTRDSTTVTQGTESALNDPVTAQYTHTLTVTALGTYTCTVSNDKPSTASAKIALGPSDVTAVQDSPTSIGVSWTPPSQPVGITGYRISYTGGSSVNITGEDSYRLTQLTNGETYTITIRATSTILSESVHRADVPLVPFPAPSLQESSVTDTTITITGSVPTGSVVTGFIVQWERDMSIGCSNRNQRSFAVNQGFSGSYRITGLEPGNRYTITVTVFNAAGSGPVSNAVTATTMETDPTLGPTSVRIGTVTASSITVHWGEVSCLDRNGEITGYRAHVRNGMAEGTASVGGSARQATISGLSP</sequence>
<accession>A0AA35XKX8</accession>
<dbReference type="PANTHER" id="PTHR46957">
    <property type="entry name" value="CYTOKINE RECEPTOR"/>
    <property type="match status" value="1"/>
</dbReference>